<evidence type="ECO:0008006" key="4">
    <source>
        <dbReference type="Google" id="ProtNLM"/>
    </source>
</evidence>
<proteinExistence type="predicted"/>
<dbReference type="Gene3D" id="2.60.40.1090">
    <property type="entry name" value="Fimbrial-type adhesion domain"/>
    <property type="match status" value="1"/>
</dbReference>
<sequence length="182" mass="18293">MKNKLLVSASAVAIMLGSLSVQANTGTVYFYGAVTDATCDLTPVQDGVESDRIDLGTMAPSDLMAPAVNFTIEPKSGGTCDALTGMDAEIDWVFGSNGLGDKGLANTTGSATGVHIGLAYGATAISQNTGVVSLGTVPATGFAPEFTAQMLNTSGDDGNGDPVVNATAGSVKSDVSFAVIYK</sequence>
<dbReference type="PANTHER" id="PTHR33420">
    <property type="entry name" value="FIMBRIAL SUBUNIT ELFA-RELATED"/>
    <property type="match status" value="1"/>
</dbReference>
<organism evidence="2 3">
    <name type="scientific">Vibrio hippocampi</name>
    <dbReference type="NCBI Taxonomy" id="654686"/>
    <lineage>
        <taxon>Bacteria</taxon>
        <taxon>Pseudomonadati</taxon>
        <taxon>Pseudomonadota</taxon>
        <taxon>Gammaproteobacteria</taxon>
        <taxon>Vibrionales</taxon>
        <taxon>Vibrionaceae</taxon>
        <taxon>Vibrio</taxon>
    </lineage>
</organism>
<dbReference type="InterPro" id="IPR036937">
    <property type="entry name" value="Adhesion_dom_fimbrial_sf"/>
</dbReference>
<dbReference type="SUPFAM" id="SSF49401">
    <property type="entry name" value="Bacterial adhesins"/>
    <property type="match status" value="1"/>
</dbReference>
<evidence type="ECO:0000313" key="2">
    <source>
        <dbReference type="EMBL" id="CAH0530403.1"/>
    </source>
</evidence>
<dbReference type="Proteomes" id="UP000838160">
    <property type="component" value="Unassembled WGS sequence"/>
</dbReference>
<dbReference type="InterPro" id="IPR050263">
    <property type="entry name" value="Bact_Fimbrial_Adh_Pro"/>
</dbReference>
<feature type="signal peptide" evidence="1">
    <location>
        <begin position="1"/>
        <end position="23"/>
    </location>
</feature>
<gene>
    <name evidence="2" type="ORF">VHP8226_04046</name>
</gene>
<dbReference type="PANTHER" id="PTHR33420:SF26">
    <property type="entry name" value="FIMBRIAL SUBUNIT"/>
    <property type="match status" value="1"/>
</dbReference>
<evidence type="ECO:0000313" key="3">
    <source>
        <dbReference type="Proteomes" id="UP000838160"/>
    </source>
</evidence>
<evidence type="ECO:0000256" key="1">
    <source>
        <dbReference type="SAM" id="SignalP"/>
    </source>
</evidence>
<dbReference type="InterPro" id="IPR008966">
    <property type="entry name" value="Adhesion_dom_sf"/>
</dbReference>
<keyword evidence="3" id="KW-1185">Reference proteome</keyword>
<dbReference type="RefSeq" id="WP_237486964.1">
    <property type="nucleotide sequence ID" value="NZ_CAKLCM010000003.1"/>
</dbReference>
<feature type="chain" id="PRO_5045626507" description="Fimbrial protein" evidence="1">
    <location>
        <begin position="24"/>
        <end position="182"/>
    </location>
</feature>
<name>A0ABN8DPH4_9VIBR</name>
<comment type="caution">
    <text evidence="2">The sequence shown here is derived from an EMBL/GenBank/DDBJ whole genome shotgun (WGS) entry which is preliminary data.</text>
</comment>
<keyword evidence="1" id="KW-0732">Signal</keyword>
<dbReference type="EMBL" id="CAKLCM010000003">
    <property type="protein sequence ID" value="CAH0530403.1"/>
    <property type="molecule type" value="Genomic_DNA"/>
</dbReference>
<reference evidence="2" key="1">
    <citation type="submission" date="2021-12" db="EMBL/GenBank/DDBJ databases">
        <authorList>
            <person name="Rodrigo-Torres L."/>
            <person name="Arahal R. D."/>
            <person name="Lucena T."/>
        </authorList>
    </citation>
    <scope>NUCLEOTIDE SEQUENCE</scope>
    <source>
        <strain evidence="2">CECT 8226</strain>
    </source>
</reference>
<accession>A0ABN8DPH4</accession>
<protein>
    <recommendedName>
        <fullName evidence="4">Fimbrial protein</fullName>
    </recommendedName>
</protein>